<sequence length="68" mass="6843">VADIKINEKLVVSQTGTAEPVLASNVTGGGGLTALGTVTTGNIDAIAPASPIVQVIFNTYNDQNSDVT</sequence>
<gene>
    <name evidence="1" type="ORF">METZ01_LOCUS231636</name>
</gene>
<evidence type="ECO:0000313" key="1">
    <source>
        <dbReference type="EMBL" id="SVB78782.1"/>
    </source>
</evidence>
<name>A0A382GV71_9ZZZZ</name>
<protein>
    <submittedName>
        <fullName evidence="1">Uncharacterized protein</fullName>
    </submittedName>
</protein>
<accession>A0A382GV71</accession>
<feature type="non-terminal residue" evidence="1">
    <location>
        <position position="68"/>
    </location>
</feature>
<dbReference type="AlphaFoldDB" id="A0A382GV71"/>
<proteinExistence type="predicted"/>
<dbReference type="EMBL" id="UINC01057529">
    <property type="protein sequence ID" value="SVB78782.1"/>
    <property type="molecule type" value="Genomic_DNA"/>
</dbReference>
<feature type="non-terminal residue" evidence="1">
    <location>
        <position position="1"/>
    </location>
</feature>
<reference evidence="1" key="1">
    <citation type="submission" date="2018-05" db="EMBL/GenBank/DDBJ databases">
        <authorList>
            <person name="Lanie J.A."/>
            <person name="Ng W.-L."/>
            <person name="Kazmierczak K.M."/>
            <person name="Andrzejewski T.M."/>
            <person name="Davidsen T.M."/>
            <person name="Wayne K.J."/>
            <person name="Tettelin H."/>
            <person name="Glass J.I."/>
            <person name="Rusch D."/>
            <person name="Podicherti R."/>
            <person name="Tsui H.-C.T."/>
            <person name="Winkler M.E."/>
        </authorList>
    </citation>
    <scope>NUCLEOTIDE SEQUENCE</scope>
</reference>
<organism evidence="1">
    <name type="scientific">marine metagenome</name>
    <dbReference type="NCBI Taxonomy" id="408172"/>
    <lineage>
        <taxon>unclassified sequences</taxon>
        <taxon>metagenomes</taxon>
        <taxon>ecological metagenomes</taxon>
    </lineage>
</organism>